<evidence type="ECO:0000313" key="1">
    <source>
        <dbReference type="EMBL" id="MCT2042627.1"/>
    </source>
</evidence>
<reference evidence="1 2" key="1">
    <citation type="submission" date="2022-04" db="EMBL/GenBank/DDBJ databases">
        <title>Human microbiome associated bacterial genomes.</title>
        <authorList>
            <person name="Sandstrom S."/>
            <person name="Salamzade R."/>
            <person name="Kalan L.R."/>
        </authorList>
    </citation>
    <scope>NUCLEOTIDE SEQUENCE [LARGE SCALE GENOMIC DNA]</scope>
    <source>
        <strain evidence="2">p3-SID1799</strain>
    </source>
</reference>
<dbReference type="EMBL" id="JALXSQ010000013">
    <property type="protein sequence ID" value="MCT2042627.1"/>
    <property type="molecule type" value="Genomic_DNA"/>
</dbReference>
<gene>
    <name evidence="1" type="ORF">M3D15_04665</name>
</gene>
<proteinExistence type="predicted"/>
<comment type="caution">
    <text evidence="1">The sequence shown here is derived from an EMBL/GenBank/DDBJ whole genome shotgun (WGS) entry which is preliminary data.</text>
</comment>
<dbReference type="Proteomes" id="UP001525379">
    <property type="component" value="Unassembled WGS sequence"/>
</dbReference>
<organism evidence="1 2">
    <name type="scientific">Pseudoclavibacter albus</name>
    <dbReference type="NCBI Taxonomy" id="272241"/>
    <lineage>
        <taxon>Bacteria</taxon>
        <taxon>Bacillati</taxon>
        <taxon>Actinomycetota</taxon>
        <taxon>Actinomycetes</taxon>
        <taxon>Micrococcales</taxon>
        <taxon>Microbacteriaceae</taxon>
        <taxon>Pseudoclavibacter</taxon>
    </lineage>
</organism>
<protein>
    <submittedName>
        <fullName evidence="1">Uncharacterized protein</fullName>
    </submittedName>
</protein>
<keyword evidence="2" id="KW-1185">Reference proteome</keyword>
<evidence type="ECO:0000313" key="2">
    <source>
        <dbReference type="Proteomes" id="UP001525379"/>
    </source>
</evidence>
<sequence>MPILNYSTTVAAEKTATEVQAILGKGGASRIQSDWEQGRIVGISFEVETEFGLRGFMMPVRTAGVLAALEADPKVPASKSTPEQAERVAWRIAKDWLEAQIALIDAGLATIDEVMMPYMLDNSGRTVFEGYRASQLAITDGGGES</sequence>
<accession>A0ABT2HWD5</accession>
<name>A0ABT2HWD5_9MICO</name>
<dbReference type="RefSeq" id="WP_260104089.1">
    <property type="nucleotide sequence ID" value="NZ_JALXSQ010000013.1"/>
</dbReference>